<organism evidence="4 5">
    <name type="scientific">Lutibacter profundi</name>
    <dbReference type="NCBI Taxonomy" id="1622118"/>
    <lineage>
        <taxon>Bacteria</taxon>
        <taxon>Pseudomonadati</taxon>
        <taxon>Bacteroidota</taxon>
        <taxon>Flavobacteriia</taxon>
        <taxon>Flavobacteriales</taxon>
        <taxon>Flavobacteriaceae</taxon>
        <taxon>Lutibacter</taxon>
    </lineage>
</organism>
<protein>
    <recommendedName>
        <fullName evidence="3">SbsA Ig-like domain-containing protein</fullName>
    </recommendedName>
</protein>
<evidence type="ECO:0000259" key="3">
    <source>
        <dbReference type="Pfam" id="PF13205"/>
    </source>
</evidence>
<evidence type="ECO:0000256" key="2">
    <source>
        <dbReference type="SAM" id="SignalP"/>
    </source>
</evidence>
<keyword evidence="5" id="KW-1185">Reference proteome</keyword>
<dbReference type="STRING" id="1622118.Lupro_09745"/>
<dbReference type="Proteomes" id="UP000059672">
    <property type="component" value="Chromosome"/>
</dbReference>
<sequence length="532" mass="60681">MNYKVFKIIFFIALGLSISNCAKRGRPTGGLKDSIAPILVSASPNYNSINFTAKKIKIYFDEYIKLKDVNKQLVISPPQNNNPIITPLGTASKFITIKILDTLDKNTTYVFNFGNSIVDNNEENKLGNFKYVFSTGSFIDSLNLTGEVTNPLKKETEKNISVMLYPYSDSFNDSIIFKEKPRYIANTLDSTLFELTNLRAGKYLLIALKDANGNKIYNPKIDEIGFVKDTIIIPTDKKYNFTIFKEIPALKIIKPKEVSKGHLIFGFEGNAKNLNIDLLTQTPSDFNSKIVFEKNKDTINYWYTPFEVDSLNFLVSKGEYSEKFVIKPRSSKMDSLEITKSTSSTLHLLDTFSISTNIPIVNFNKSSIQILEEDSINVDFKATVLKTKIYLNFEKKHNTNYNFKLLPKTITDIFGVSNDSLFFKLKTKLPENYGILNLELLSSKNTPLIVELLTEKGELVRLKKLNKPKKVSFHLLVPNKYLIKVTLDKNNNGIWDTGDFLNKKQPEVVKYFETVITIMANWEENEVFNLDL</sequence>
<keyword evidence="1 2" id="KW-0732">Signal</keyword>
<dbReference type="OrthoDB" id="9809989at2"/>
<dbReference type="PATRIC" id="fig|1622118.3.peg.2012"/>
<dbReference type="EMBL" id="CP013355">
    <property type="protein sequence ID" value="AMC11531.1"/>
    <property type="molecule type" value="Genomic_DNA"/>
</dbReference>
<accession>A0A109RPT6</accession>
<dbReference type="AlphaFoldDB" id="A0A109RPT6"/>
<gene>
    <name evidence="4" type="ORF">Lupro_09745</name>
</gene>
<dbReference type="InterPro" id="IPR032812">
    <property type="entry name" value="SbsA_Ig"/>
</dbReference>
<feature type="signal peptide" evidence="2">
    <location>
        <begin position="1"/>
        <end position="22"/>
    </location>
</feature>
<feature type="chain" id="PRO_5007140409" description="SbsA Ig-like domain-containing protein" evidence="2">
    <location>
        <begin position="23"/>
        <end position="532"/>
    </location>
</feature>
<proteinExistence type="predicted"/>
<evidence type="ECO:0000313" key="4">
    <source>
        <dbReference type="EMBL" id="AMC11531.1"/>
    </source>
</evidence>
<evidence type="ECO:0000256" key="1">
    <source>
        <dbReference type="ARBA" id="ARBA00022729"/>
    </source>
</evidence>
<dbReference type="RefSeq" id="WP_068209449.1">
    <property type="nucleotide sequence ID" value="NZ_CP013355.1"/>
</dbReference>
<feature type="domain" description="SbsA Ig-like" evidence="3">
    <location>
        <begin position="33"/>
        <end position="135"/>
    </location>
</feature>
<dbReference type="Pfam" id="PF13205">
    <property type="entry name" value="Big_5"/>
    <property type="match status" value="1"/>
</dbReference>
<reference evidence="5" key="1">
    <citation type="submission" date="2015-12" db="EMBL/GenBank/DDBJ databases">
        <title>Complete genome sequence of Lutibacter profundus strain LP1.</title>
        <authorList>
            <person name="Wissuwa J."/>
            <person name="Le Moine Bauer S."/>
            <person name="Stokke R."/>
            <person name="Dahle H."/>
            <person name="Steen I.H."/>
        </authorList>
    </citation>
    <scope>NUCLEOTIDE SEQUENCE [LARGE SCALE GENOMIC DNA]</scope>
    <source>
        <strain evidence="5">LP1</strain>
    </source>
</reference>
<name>A0A109RPT6_9FLAO</name>
<reference evidence="4 5" key="2">
    <citation type="journal article" date="2016" name="Int. J. Syst. Evol. Microbiol.">
        <title>Lutibacter profundi sp. nov., isolated from a deep-sea hydrothermal system on the Arctic Mid-Ocean Ridge and emended description of the genus Lutibacter.</title>
        <authorList>
            <person name="Le Moine Bauer S."/>
            <person name="Roalkvam I."/>
            <person name="Steen I.H."/>
            <person name="Dahle H."/>
        </authorList>
    </citation>
    <scope>NUCLEOTIDE SEQUENCE [LARGE SCALE GENOMIC DNA]</scope>
    <source>
        <strain evidence="4 5">LP1</strain>
    </source>
</reference>
<evidence type="ECO:0000313" key="5">
    <source>
        <dbReference type="Proteomes" id="UP000059672"/>
    </source>
</evidence>
<dbReference type="KEGG" id="lut:Lupro_09745"/>